<evidence type="ECO:0000313" key="3">
    <source>
        <dbReference type="EMBL" id="ORX05831.1"/>
    </source>
</evidence>
<comment type="caution">
    <text evidence="3">The sequence shown here is derived from an EMBL/GenBank/DDBJ whole genome shotgun (WGS) entry which is preliminary data.</text>
</comment>
<feature type="domain" description="PknH-like extracellular" evidence="2">
    <location>
        <begin position="63"/>
        <end position="253"/>
    </location>
</feature>
<evidence type="ECO:0000259" key="2">
    <source>
        <dbReference type="Pfam" id="PF14032"/>
    </source>
</evidence>
<dbReference type="Proteomes" id="UP000193090">
    <property type="component" value="Unassembled WGS sequence"/>
</dbReference>
<sequence>MVGAGLLVALLVLMFVVVGVTRDDSGSDDTATTASPSSAEAAPPSSDAASPTSSTTSASSPSAGDLAGLLESPAQINDRMKTTMTPAPGESGSEPLTKVTVTPSECTGNFIPATAAVYAGSGFTAMAVQGFRGPGDKVSTSVIEAAVRFPDAAAAKRFFNDRYADMSDCTYKPVTAAYGDGASYDGKTTAVGKSSGSEGDLINTIIFRNPMEGTIGCDRALGVNADVIVDVLVCSDGNSGGYGTGLARAIMRKVS</sequence>
<keyword evidence="4" id="KW-1185">Reference proteome</keyword>
<reference evidence="3 4" key="1">
    <citation type="submission" date="2016-01" db="EMBL/GenBank/DDBJ databases">
        <title>The new phylogeny of the genus Mycobacterium.</title>
        <authorList>
            <person name="Tarcisio F."/>
            <person name="Conor M."/>
            <person name="Antonella G."/>
            <person name="Elisabetta G."/>
            <person name="Giulia F.S."/>
            <person name="Sara T."/>
            <person name="Anna F."/>
            <person name="Clotilde B."/>
            <person name="Roberto B."/>
            <person name="Veronica D.S."/>
            <person name="Fabio R."/>
            <person name="Monica P."/>
            <person name="Olivier J."/>
            <person name="Enrico T."/>
            <person name="Nicola S."/>
        </authorList>
    </citation>
    <scope>NUCLEOTIDE SEQUENCE [LARGE SCALE GENOMIC DNA]</scope>
    <source>
        <strain evidence="3 4">DSM 44153</strain>
    </source>
</reference>
<dbReference type="EMBL" id="LQPZ01000017">
    <property type="protein sequence ID" value="ORX05831.1"/>
    <property type="molecule type" value="Genomic_DNA"/>
</dbReference>
<protein>
    <recommendedName>
        <fullName evidence="2">PknH-like extracellular domain-containing protein</fullName>
    </recommendedName>
</protein>
<dbReference type="AlphaFoldDB" id="A0A1X2ELQ1"/>
<gene>
    <name evidence="3" type="ORF">AWC30_08405</name>
</gene>
<proteinExistence type="predicted"/>
<organism evidence="3 4">
    <name type="scientific">Mycolicibacillus trivialis</name>
    <dbReference type="NCBI Taxonomy" id="1798"/>
    <lineage>
        <taxon>Bacteria</taxon>
        <taxon>Bacillati</taxon>
        <taxon>Actinomycetota</taxon>
        <taxon>Actinomycetes</taxon>
        <taxon>Mycobacteriales</taxon>
        <taxon>Mycobacteriaceae</taxon>
        <taxon>Mycolicibacillus</taxon>
    </lineage>
</organism>
<name>A0A1X2ELQ1_9MYCO</name>
<dbReference type="InterPro" id="IPR026954">
    <property type="entry name" value="PknH-like_Extracell"/>
</dbReference>
<dbReference type="Pfam" id="PF14032">
    <property type="entry name" value="PknH_C"/>
    <property type="match status" value="1"/>
</dbReference>
<evidence type="ECO:0000256" key="1">
    <source>
        <dbReference type="SAM" id="MobiDB-lite"/>
    </source>
</evidence>
<evidence type="ECO:0000313" key="4">
    <source>
        <dbReference type="Proteomes" id="UP000193090"/>
    </source>
</evidence>
<feature type="compositionally biased region" description="Low complexity" evidence="1">
    <location>
        <begin position="28"/>
        <end position="65"/>
    </location>
</feature>
<feature type="region of interest" description="Disordered" evidence="1">
    <location>
        <begin position="80"/>
        <end position="99"/>
    </location>
</feature>
<accession>A0A1X2ELQ1</accession>
<feature type="region of interest" description="Disordered" evidence="1">
    <location>
        <begin position="23"/>
        <end position="67"/>
    </location>
</feature>
<dbReference type="Gene3D" id="3.40.1000.70">
    <property type="entry name" value="PknH-like extracellular domain"/>
    <property type="match status" value="1"/>
</dbReference>
<dbReference type="InterPro" id="IPR038232">
    <property type="entry name" value="PknH-like_Extracell_sf"/>
</dbReference>